<dbReference type="AlphaFoldDB" id="A0ABD1M5X5"/>
<dbReference type="Proteomes" id="UP001603857">
    <property type="component" value="Unassembled WGS sequence"/>
</dbReference>
<evidence type="ECO:0000256" key="1">
    <source>
        <dbReference type="SAM" id="SignalP"/>
    </source>
</evidence>
<protein>
    <submittedName>
        <fullName evidence="2">Uncharacterized protein</fullName>
    </submittedName>
</protein>
<accession>A0ABD1M5X5</accession>
<name>A0ABD1M5X5_9FABA</name>
<comment type="caution">
    <text evidence="2">The sequence shown here is derived from an EMBL/GenBank/DDBJ whole genome shotgun (WGS) entry which is preliminary data.</text>
</comment>
<evidence type="ECO:0000313" key="3">
    <source>
        <dbReference type="Proteomes" id="UP001603857"/>
    </source>
</evidence>
<dbReference type="EMBL" id="JBGMDY010000006">
    <property type="protein sequence ID" value="KAL2331194.1"/>
    <property type="molecule type" value="Genomic_DNA"/>
</dbReference>
<feature type="chain" id="PRO_5044844118" evidence="1">
    <location>
        <begin position="19"/>
        <end position="67"/>
    </location>
</feature>
<evidence type="ECO:0000313" key="2">
    <source>
        <dbReference type="EMBL" id="KAL2331194.1"/>
    </source>
</evidence>
<organism evidence="2 3">
    <name type="scientific">Flemingia macrophylla</name>
    <dbReference type="NCBI Taxonomy" id="520843"/>
    <lineage>
        <taxon>Eukaryota</taxon>
        <taxon>Viridiplantae</taxon>
        <taxon>Streptophyta</taxon>
        <taxon>Embryophyta</taxon>
        <taxon>Tracheophyta</taxon>
        <taxon>Spermatophyta</taxon>
        <taxon>Magnoliopsida</taxon>
        <taxon>eudicotyledons</taxon>
        <taxon>Gunneridae</taxon>
        <taxon>Pentapetalae</taxon>
        <taxon>rosids</taxon>
        <taxon>fabids</taxon>
        <taxon>Fabales</taxon>
        <taxon>Fabaceae</taxon>
        <taxon>Papilionoideae</taxon>
        <taxon>50 kb inversion clade</taxon>
        <taxon>NPAAA clade</taxon>
        <taxon>indigoferoid/millettioid clade</taxon>
        <taxon>Phaseoleae</taxon>
        <taxon>Flemingia</taxon>
    </lineage>
</organism>
<keyword evidence="3" id="KW-1185">Reference proteome</keyword>
<feature type="signal peptide" evidence="1">
    <location>
        <begin position="1"/>
        <end position="18"/>
    </location>
</feature>
<gene>
    <name evidence="2" type="ORF">Fmac_018775</name>
</gene>
<keyword evidence="1" id="KW-0732">Signal</keyword>
<reference evidence="2 3" key="1">
    <citation type="submission" date="2024-08" db="EMBL/GenBank/DDBJ databases">
        <title>Insights into the chromosomal genome structure of Flemingia macrophylla.</title>
        <authorList>
            <person name="Ding Y."/>
            <person name="Zhao Y."/>
            <person name="Bi W."/>
            <person name="Wu M."/>
            <person name="Zhao G."/>
            <person name="Gong Y."/>
            <person name="Li W."/>
            <person name="Zhang P."/>
        </authorList>
    </citation>
    <scope>NUCLEOTIDE SEQUENCE [LARGE SCALE GENOMIC DNA]</scope>
    <source>
        <strain evidence="2">DYQJB</strain>
        <tissue evidence="2">Leaf</tissue>
    </source>
</reference>
<proteinExistence type="predicted"/>
<sequence>MFSLPYISLVVVLYYVAGELLDDEFGAKKRGGVTIVGELLDEEFGTKKRGGVTIVGIRARLIKNRDL</sequence>